<dbReference type="SUPFAM" id="SSF55486">
    <property type="entry name" value="Metalloproteases ('zincins'), catalytic domain"/>
    <property type="match status" value="1"/>
</dbReference>
<dbReference type="InterPro" id="IPR023299">
    <property type="entry name" value="ATPase_P-typ_cyto_dom_N"/>
</dbReference>
<dbReference type="PANTHER" id="PTHR10201">
    <property type="entry name" value="MATRIX METALLOPROTEINASE"/>
    <property type="match status" value="1"/>
</dbReference>
<dbReference type="InterPro" id="IPR036412">
    <property type="entry name" value="HAD-like_sf"/>
</dbReference>
<keyword evidence="6 16" id="KW-0479">Metal-binding</keyword>
<dbReference type="GO" id="GO:0031012">
    <property type="term" value="C:extracellular matrix"/>
    <property type="evidence" value="ECO:0007669"/>
    <property type="project" value="InterPro"/>
</dbReference>
<comment type="caution">
    <text evidence="19">The sequence shown here is derived from an EMBL/GenBank/DDBJ whole genome shotgun (WGS) entry which is preliminary data.</text>
</comment>
<dbReference type="InterPro" id="IPR023214">
    <property type="entry name" value="HAD_sf"/>
</dbReference>
<evidence type="ECO:0000256" key="17">
    <source>
        <dbReference type="SAM" id="Phobius"/>
    </source>
</evidence>
<dbReference type="Proteomes" id="UP001345219">
    <property type="component" value="Chromosome 8"/>
</dbReference>
<feature type="binding site" evidence="16">
    <location>
        <position position="542"/>
    </location>
    <ligand>
        <name>Zn(2+)</name>
        <dbReference type="ChEBI" id="CHEBI:29105"/>
        <label>2</label>
        <note>catalytic</note>
    </ligand>
</feature>
<dbReference type="InterPro" id="IPR021190">
    <property type="entry name" value="Pept_M10A"/>
</dbReference>
<evidence type="ECO:0000256" key="9">
    <source>
        <dbReference type="ARBA" id="ARBA00022833"/>
    </source>
</evidence>
<dbReference type="GO" id="GO:0098552">
    <property type="term" value="C:side of membrane"/>
    <property type="evidence" value="ECO:0007669"/>
    <property type="project" value="UniProtKB-KW"/>
</dbReference>
<keyword evidence="7" id="KW-0732">Signal</keyword>
<keyword evidence="20" id="KW-1185">Reference proteome</keyword>
<dbReference type="InterPro" id="IPR024079">
    <property type="entry name" value="MetalloPept_cat_dom_sf"/>
</dbReference>
<keyword evidence="9 16" id="KW-0862">Zinc</keyword>
<evidence type="ECO:0000259" key="18">
    <source>
        <dbReference type="SMART" id="SM00235"/>
    </source>
</evidence>
<evidence type="ECO:0000256" key="13">
    <source>
        <dbReference type="ARBA" id="ARBA00023145"/>
    </source>
</evidence>
<evidence type="ECO:0000256" key="1">
    <source>
        <dbReference type="ARBA" id="ARBA00004471"/>
    </source>
</evidence>
<feature type="binding site" evidence="16">
    <location>
        <position position="486"/>
    </location>
    <ligand>
        <name>Zn(2+)</name>
        <dbReference type="ChEBI" id="CHEBI:29105"/>
        <label>1</label>
    </ligand>
</feature>
<keyword evidence="14" id="KW-0325">Glycoprotein</keyword>
<keyword evidence="13" id="KW-0865">Zymogen</keyword>
<keyword evidence="12 17" id="KW-0472">Membrane</keyword>
<dbReference type="InterPro" id="IPR001818">
    <property type="entry name" value="Pept_M10_metallopeptidase"/>
</dbReference>
<evidence type="ECO:0000313" key="19">
    <source>
        <dbReference type="EMBL" id="KAK4755626.1"/>
    </source>
</evidence>
<dbReference type="InterPro" id="IPR033739">
    <property type="entry name" value="M10A_MMP"/>
</dbReference>
<dbReference type="PANTHER" id="PTHR10201:SF321">
    <property type="entry name" value="METALLOENDOPROTEINASE 4-MMP"/>
    <property type="match status" value="1"/>
</dbReference>
<feature type="binding site" evidence="16">
    <location>
        <position position="528"/>
    </location>
    <ligand>
        <name>Zn(2+)</name>
        <dbReference type="ChEBI" id="CHEBI:29105"/>
        <label>2</label>
        <note>catalytic</note>
    </ligand>
</feature>
<evidence type="ECO:0000256" key="12">
    <source>
        <dbReference type="ARBA" id="ARBA00023136"/>
    </source>
</evidence>
<feature type="active site" evidence="15">
    <location>
        <position position="525"/>
    </location>
</feature>
<dbReference type="InterPro" id="IPR006026">
    <property type="entry name" value="Peptidase_Metallo"/>
</dbReference>
<dbReference type="CDD" id="cd04278">
    <property type="entry name" value="ZnMc_MMP"/>
    <property type="match status" value="1"/>
</dbReference>
<dbReference type="InterPro" id="IPR036365">
    <property type="entry name" value="PGBD-like_sf"/>
</dbReference>
<keyword evidence="3" id="KW-0336">GPI-anchor</keyword>
<feature type="domain" description="Peptidase metallopeptidase" evidence="18">
    <location>
        <begin position="402"/>
        <end position="569"/>
    </location>
</feature>
<evidence type="ECO:0000256" key="3">
    <source>
        <dbReference type="ARBA" id="ARBA00022622"/>
    </source>
</evidence>
<keyword evidence="10 17" id="KW-1133">Transmembrane helix</keyword>
<dbReference type="GO" id="GO:0030574">
    <property type="term" value="P:collagen catabolic process"/>
    <property type="evidence" value="ECO:0007669"/>
    <property type="project" value="TreeGrafter"/>
</dbReference>
<evidence type="ECO:0000256" key="16">
    <source>
        <dbReference type="PIRSR" id="PIRSR621190-2"/>
    </source>
</evidence>
<dbReference type="EMBL" id="JAXIOK010000014">
    <property type="protein sequence ID" value="KAK4755626.1"/>
    <property type="molecule type" value="Genomic_DNA"/>
</dbReference>
<comment type="subcellular location">
    <subcellularLocation>
        <location evidence="1">Cell membrane</location>
        <topology evidence="1">Lipid-anchor</topology>
        <topology evidence="1">GPI-anchor</topology>
        <orientation evidence="1">Extracellular side</orientation>
    </subcellularLocation>
</comment>
<feature type="binding site" evidence="16">
    <location>
        <position position="501"/>
    </location>
    <ligand>
        <name>Ca(2+)</name>
        <dbReference type="ChEBI" id="CHEBI:29108"/>
        <label>3</label>
    </ligand>
</feature>
<dbReference type="InterPro" id="IPR023298">
    <property type="entry name" value="ATPase_P-typ_TM_dom_sf"/>
</dbReference>
<evidence type="ECO:0000313" key="20">
    <source>
        <dbReference type="Proteomes" id="UP001345219"/>
    </source>
</evidence>
<feature type="binding site" evidence="16">
    <location>
        <position position="496"/>
    </location>
    <ligand>
        <name>Zn(2+)</name>
        <dbReference type="ChEBI" id="CHEBI:29105"/>
        <label>1</label>
    </ligand>
</feature>
<reference evidence="19 20" key="1">
    <citation type="journal article" date="2023" name="Hortic Res">
        <title>Pangenome of water caltrop reveals structural variations and asymmetric subgenome divergence after allopolyploidization.</title>
        <authorList>
            <person name="Zhang X."/>
            <person name="Chen Y."/>
            <person name="Wang L."/>
            <person name="Yuan Y."/>
            <person name="Fang M."/>
            <person name="Shi L."/>
            <person name="Lu R."/>
            <person name="Comes H.P."/>
            <person name="Ma Y."/>
            <person name="Chen Y."/>
            <person name="Huang G."/>
            <person name="Zhou Y."/>
            <person name="Zheng Z."/>
            <person name="Qiu Y."/>
        </authorList>
    </citation>
    <scope>NUCLEOTIDE SEQUENCE [LARGE SCALE GENOMIC DNA]</scope>
    <source>
        <tissue evidence="19">Roots</tissue>
    </source>
</reference>
<evidence type="ECO:0000256" key="6">
    <source>
        <dbReference type="ARBA" id="ARBA00022723"/>
    </source>
</evidence>
<keyword evidence="4" id="KW-0645">Protease</keyword>
<dbReference type="GO" id="GO:0005886">
    <property type="term" value="C:plasma membrane"/>
    <property type="evidence" value="ECO:0007669"/>
    <property type="project" value="UniProtKB-SubCell"/>
</dbReference>
<dbReference type="GO" id="GO:0008270">
    <property type="term" value="F:zinc ion binding"/>
    <property type="evidence" value="ECO:0007669"/>
    <property type="project" value="InterPro"/>
</dbReference>
<evidence type="ECO:0000256" key="7">
    <source>
        <dbReference type="ARBA" id="ARBA00022729"/>
    </source>
</evidence>
<proteinExistence type="inferred from homology"/>
<dbReference type="Gene3D" id="3.40.390.10">
    <property type="entry name" value="Collagenase (Catalytic Domain)"/>
    <property type="match status" value="1"/>
</dbReference>
<evidence type="ECO:0000256" key="8">
    <source>
        <dbReference type="ARBA" id="ARBA00022801"/>
    </source>
</evidence>
<feature type="binding site" evidence="16">
    <location>
        <position position="501"/>
    </location>
    <ligand>
        <name>Ca(2+)</name>
        <dbReference type="ChEBI" id="CHEBI:29108"/>
        <label>1</label>
    </ligand>
</feature>
<feature type="binding site" evidence="16">
    <location>
        <position position="479"/>
    </location>
    <ligand>
        <name>Ca(2+)</name>
        <dbReference type="ChEBI" id="CHEBI:29108"/>
        <label>3</label>
    </ligand>
</feature>
<keyword evidence="16" id="KW-0106">Calcium</keyword>
<dbReference type="AlphaFoldDB" id="A0AAN7PXF9"/>
<dbReference type="GO" id="GO:0030198">
    <property type="term" value="P:extracellular matrix organization"/>
    <property type="evidence" value="ECO:0007669"/>
    <property type="project" value="TreeGrafter"/>
</dbReference>
<feature type="binding site" evidence="16">
    <location>
        <position position="478"/>
    </location>
    <ligand>
        <name>Ca(2+)</name>
        <dbReference type="ChEBI" id="CHEBI:29108"/>
        <label>3</label>
    </ligand>
</feature>
<feature type="binding site" evidence="16">
    <location>
        <position position="524"/>
    </location>
    <ligand>
        <name>Zn(2+)</name>
        <dbReference type="ChEBI" id="CHEBI:29105"/>
        <label>2</label>
        <note>catalytic</note>
    </ligand>
</feature>
<name>A0AAN7PXF9_9MYRT</name>
<comment type="cofactor">
    <cofactor evidence="16">
        <name>Zn(2+)</name>
        <dbReference type="ChEBI" id="CHEBI:29105"/>
    </cofactor>
    <text evidence="16">Binds 2 Zn(2+) ions per subunit.</text>
</comment>
<dbReference type="GO" id="GO:0000166">
    <property type="term" value="F:nucleotide binding"/>
    <property type="evidence" value="ECO:0007669"/>
    <property type="project" value="InterPro"/>
</dbReference>
<evidence type="ECO:0000256" key="5">
    <source>
        <dbReference type="ARBA" id="ARBA00022692"/>
    </source>
</evidence>
<evidence type="ECO:0000256" key="10">
    <source>
        <dbReference type="ARBA" id="ARBA00022989"/>
    </source>
</evidence>
<sequence>MDFNGQLVVMDEEKNMFFKQAFDDMAANSLRCVVIVYQTCDLKDVPSDEEHLTKWVIFVIGLLFSTLELLLYLIFGFYVMHDPCRPGVKDAVRLFQNAGVKVCMDTGDNLKSARVIALECGIHGSDAEATEPNLIEGKSFCALSDAQREEVAENISVCLAPCCLVFEKGHIVDVTGDGTNDSPALYELVGFNLIMDTLGVLALATEPPTDHLMHRPTIINEFNLWKPDEFIVFAGITENHLPVHGRASWISPFILVTIWFACYVVIIEFLGKFTSTVRLRPTLVIQVDNTGEIYDHGLQRFERFVGAKRGCNITGISKLKEYLHRFGYLPQTNNNSVFTDLFNEELELAVLRYQEKFGLPITARLDAGTLNQMAIPRCGEPDDIAGRASTTHLTENYVYFTGRPKWVRQKPMTLTYAFSPWSFIDYLSPRDIRIVFRRAFSRWSNVVPITFLETGDYGFADIRIGFYSGDHGDGQPFDGVLGILAHSFSPENGKLHLDASERWAVDFEREPSEVAVDMESVAVHEIGHLLGLAHSTVKDAVMYPSLKTRERRVDLTVDDVKGVQSLYGSKSSLRFGSSLVSESTSSTNEAAAILALKSEWWFRGLGSLPVVLLLGMTMVHVI</sequence>
<evidence type="ECO:0000256" key="15">
    <source>
        <dbReference type="PIRSR" id="PIRSR621190-1"/>
    </source>
</evidence>
<keyword evidence="5 17" id="KW-0812">Transmembrane</keyword>
<keyword evidence="8" id="KW-0378">Hydrolase</keyword>
<dbReference type="InterPro" id="IPR002477">
    <property type="entry name" value="Peptidoglycan-bd-like"/>
</dbReference>
<dbReference type="FunFam" id="3.40.390.10:FF:000018">
    <property type="entry name" value="Metalloendoproteinase 1"/>
    <property type="match status" value="1"/>
</dbReference>
<dbReference type="GO" id="GO:0006508">
    <property type="term" value="P:proteolysis"/>
    <property type="evidence" value="ECO:0007669"/>
    <property type="project" value="UniProtKB-KW"/>
</dbReference>
<dbReference type="SUPFAM" id="SSF56784">
    <property type="entry name" value="HAD-like"/>
    <property type="match status" value="1"/>
</dbReference>
<feature type="transmembrane region" description="Helical" evidence="17">
    <location>
        <begin position="249"/>
        <end position="270"/>
    </location>
</feature>
<dbReference type="Pfam" id="PF01471">
    <property type="entry name" value="PG_binding_1"/>
    <property type="match status" value="1"/>
</dbReference>
<organism evidence="19 20">
    <name type="scientific">Trapa incisa</name>
    <dbReference type="NCBI Taxonomy" id="236973"/>
    <lineage>
        <taxon>Eukaryota</taxon>
        <taxon>Viridiplantae</taxon>
        <taxon>Streptophyta</taxon>
        <taxon>Embryophyta</taxon>
        <taxon>Tracheophyta</taxon>
        <taxon>Spermatophyta</taxon>
        <taxon>Magnoliopsida</taxon>
        <taxon>eudicotyledons</taxon>
        <taxon>Gunneridae</taxon>
        <taxon>Pentapetalae</taxon>
        <taxon>rosids</taxon>
        <taxon>malvids</taxon>
        <taxon>Myrtales</taxon>
        <taxon>Lythraceae</taxon>
        <taxon>Trapa</taxon>
    </lineage>
</organism>
<comment type="cofactor">
    <cofactor evidence="16">
        <name>Ca(2+)</name>
        <dbReference type="ChEBI" id="CHEBI:29108"/>
    </cofactor>
    <text evidence="16">Can bind about 5 Ca(2+) ions per subunit.</text>
</comment>
<dbReference type="SMART" id="SM00235">
    <property type="entry name" value="ZnMc"/>
    <property type="match status" value="1"/>
</dbReference>
<accession>A0AAN7PXF9</accession>
<dbReference type="SUPFAM" id="SSF81665">
    <property type="entry name" value="Calcium ATPase, transmembrane domain M"/>
    <property type="match status" value="1"/>
</dbReference>
<gene>
    <name evidence="19" type="ORF">SAY87_009383</name>
</gene>
<dbReference type="GO" id="GO:0004222">
    <property type="term" value="F:metalloendopeptidase activity"/>
    <property type="evidence" value="ECO:0007669"/>
    <property type="project" value="InterPro"/>
</dbReference>
<dbReference type="Gene3D" id="3.40.1110.10">
    <property type="entry name" value="Calcium-transporting ATPase, cytoplasmic domain N"/>
    <property type="match status" value="1"/>
</dbReference>
<keyword evidence="11" id="KW-0482">Metalloprotease</keyword>
<evidence type="ECO:0000256" key="11">
    <source>
        <dbReference type="ARBA" id="ARBA00023049"/>
    </source>
</evidence>
<evidence type="ECO:0000256" key="4">
    <source>
        <dbReference type="ARBA" id="ARBA00022670"/>
    </source>
</evidence>
<feature type="transmembrane region" description="Helical" evidence="17">
    <location>
        <begin position="55"/>
        <end position="79"/>
    </location>
</feature>
<feature type="binding site" evidence="16">
    <location>
        <position position="498"/>
    </location>
    <ligand>
        <name>Ca(2+)</name>
        <dbReference type="ChEBI" id="CHEBI:29108"/>
        <label>3</label>
    </ligand>
</feature>
<protein>
    <recommendedName>
        <fullName evidence="18">Peptidase metallopeptidase domain-containing protein</fullName>
    </recommendedName>
</protein>
<feature type="binding site" description="in inhibited form" evidence="16">
    <location>
        <position position="378"/>
    </location>
    <ligand>
        <name>Zn(2+)</name>
        <dbReference type="ChEBI" id="CHEBI:29105"/>
        <label>2</label>
        <note>catalytic</note>
    </ligand>
</feature>
<dbReference type="PRINTS" id="PR00138">
    <property type="entry name" value="MATRIXIN"/>
</dbReference>
<feature type="binding site" evidence="16">
    <location>
        <position position="534"/>
    </location>
    <ligand>
        <name>Zn(2+)</name>
        <dbReference type="ChEBI" id="CHEBI:29105"/>
        <label>2</label>
        <note>catalytic</note>
    </ligand>
</feature>
<feature type="binding site" evidence="16">
    <location>
        <position position="473"/>
    </location>
    <ligand>
        <name>Zn(2+)</name>
        <dbReference type="ChEBI" id="CHEBI:29105"/>
        <label>1</label>
    </ligand>
</feature>
<evidence type="ECO:0000256" key="14">
    <source>
        <dbReference type="ARBA" id="ARBA00023180"/>
    </source>
</evidence>
<comment type="similarity">
    <text evidence="2">Belongs to the peptidase M10A family. Matrix metalloproteinases (MMPs) subfamily.</text>
</comment>
<dbReference type="Gene3D" id="3.40.50.1000">
    <property type="entry name" value="HAD superfamily/HAD-like"/>
    <property type="match status" value="1"/>
</dbReference>
<feature type="binding site" evidence="16">
    <location>
        <position position="471"/>
    </location>
    <ligand>
        <name>Zn(2+)</name>
        <dbReference type="ChEBI" id="CHEBI:29105"/>
        <label>1</label>
    </ligand>
</feature>
<dbReference type="Pfam" id="PF00413">
    <property type="entry name" value="Peptidase_M10"/>
    <property type="match status" value="1"/>
</dbReference>
<evidence type="ECO:0000256" key="2">
    <source>
        <dbReference type="ARBA" id="ARBA00009614"/>
    </source>
</evidence>
<keyword evidence="3" id="KW-0449">Lipoprotein</keyword>
<dbReference type="SUPFAM" id="SSF47090">
    <property type="entry name" value="PGBD-like"/>
    <property type="match status" value="1"/>
</dbReference>
<feature type="binding site" evidence="16">
    <location>
        <position position="461"/>
    </location>
    <ligand>
        <name>Ca(2+)</name>
        <dbReference type="ChEBI" id="CHEBI:29108"/>
        <label>2</label>
    </ligand>
</feature>